<sequence>MMNFAGLDLAFADQVALITTTWHLTCNPVARDKTLGNNNHLLTALATKSGRLNSFCRLNRDQTTRTTPEVAHPSPNDPTIPAGGFLASTDLTCISLSTWRVFRGSWARTHNTSATSS</sequence>
<proteinExistence type="predicted"/>
<keyword evidence="2" id="KW-1185">Reference proteome</keyword>
<evidence type="ECO:0000313" key="2">
    <source>
        <dbReference type="Proteomes" id="UP000887159"/>
    </source>
</evidence>
<reference evidence="1" key="1">
    <citation type="submission" date="2020-08" db="EMBL/GenBank/DDBJ databases">
        <title>Multicomponent nature underlies the extraordinary mechanical properties of spider dragline silk.</title>
        <authorList>
            <person name="Kono N."/>
            <person name="Nakamura H."/>
            <person name="Mori M."/>
            <person name="Yoshida Y."/>
            <person name="Ohtoshi R."/>
            <person name="Malay A.D."/>
            <person name="Moran D.A.P."/>
            <person name="Tomita M."/>
            <person name="Numata K."/>
            <person name="Arakawa K."/>
        </authorList>
    </citation>
    <scope>NUCLEOTIDE SEQUENCE</scope>
</reference>
<comment type="caution">
    <text evidence="1">The sequence shown here is derived from an EMBL/GenBank/DDBJ whole genome shotgun (WGS) entry which is preliminary data.</text>
</comment>
<dbReference type="Proteomes" id="UP000887159">
    <property type="component" value="Unassembled WGS sequence"/>
</dbReference>
<evidence type="ECO:0000313" key="1">
    <source>
        <dbReference type="EMBL" id="GFY07204.1"/>
    </source>
</evidence>
<dbReference type="EMBL" id="BMAU01021268">
    <property type="protein sequence ID" value="GFY07204.1"/>
    <property type="molecule type" value="Genomic_DNA"/>
</dbReference>
<accession>A0A8X6VC62</accession>
<organism evidence="1 2">
    <name type="scientific">Trichonephila clavipes</name>
    <name type="common">Golden silk orbweaver</name>
    <name type="synonym">Nephila clavipes</name>
    <dbReference type="NCBI Taxonomy" id="2585209"/>
    <lineage>
        <taxon>Eukaryota</taxon>
        <taxon>Metazoa</taxon>
        <taxon>Ecdysozoa</taxon>
        <taxon>Arthropoda</taxon>
        <taxon>Chelicerata</taxon>
        <taxon>Arachnida</taxon>
        <taxon>Araneae</taxon>
        <taxon>Araneomorphae</taxon>
        <taxon>Entelegynae</taxon>
        <taxon>Araneoidea</taxon>
        <taxon>Nephilidae</taxon>
        <taxon>Trichonephila</taxon>
    </lineage>
</organism>
<protein>
    <submittedName>
        <fullName evidence="1">Uncharacterized protein</fullName>
    </submittedName>
</protein>
<name>A0A8X6VC62_TRICX</name>
<gene>
    <name evidence="1" type="ORF">TNCV_277511</name>
</gene>
<dbReference type="AlphaFoldDB" id="A0A8X6VC62"/>